<feature type="domain" description="HTH myb-type" evidence="4">
    <location>
        <begin position="137"/>
        <end position="168"/>
    </location>
</feature>
<dbReference type="InterPro" id="IPR009057">
    <property type="entry name" value="Homeodomain-like_sf"/>
</dbReference>
<accession>A0A7C8UI99</accession>
<dbReference type="PROSITE" id="PS50090">
    <property type="entry name" value="MYB_LIKE"/>
    <property type="match status" value="1"/>
</dbReference>
<feature type="region of interest" description="Disordered" evidence="2">
    <location>
        <begin position="69"/>
        <end position="150"/>
    </location>
</feature>
<dbReference type="PROSITE" id="PS51294">
    <property type="entry name" value="HTH_MYB"/>
    <property type="match status" value="1"/>
</dbReference>
<gene>
    <name evidence="5" type="ORF">TWF191_009728</name>
</gene>
<dbReference type="InterPro" id="IPR056302">
    <property type="entry name" value="CHD1-2/Hrp3_HTH"/>
</dbReference>
<evidence type="ECO:0000313" key="6">
    <source>
        <dbReference type="Proteomes" id="UP000483672"/>
    </source>
</evidence>
<dbReference type="PANTHER" id="PTHR46734:SF1">
    <property type="entry name" value="TELOMERIC REPEAT-BINDING FACTOR 1"/>
    <property type="match status" value="1"/>
</dbReference>
<evidence type="ECO:0000259" key="4">
    <source>
        <dbReference type="PROSITE" id="PS51294"/>
    </source>
</evidence>
<feature type="compositionally biased region" description="Basic residues" evidence="2">
    <location>
        <begin position="218"/>
        <end position="228"/>
    </location>
</feature>
<dbReference type="InterPro" id="IPR001005">
    <property type="entry name" value="SANT/Myb"/>
</dbReference>
<reference evidence="5 6" key="1">
    <citation type="submission" date="2019-06" db="EMBL/GenBank/DDBJ databases">
        <authorList>
            <person name="Palmer J.M."/>
        </authorList>
    </citation>
    <scope>NUCLEOTIDE SEQUENCE [LARGE SCALE GENOMIC DNA]</scope>
    <source>
        <strain evidence="5 6">TWF191</strain>
    </source>
</reference>
<feature type="compositionally biased region" description="Acidic residues" evidence="2">
    <location>
        <begin position="8"/>
        <end position="24"/>
    </location>
</feature>
<dbReference type="InterPro" id="IPR017930">
    <property type="entry name" value="Myb_dom"/>
</dbReference>
<dbReference type="Proteomes" id="UP000483672">
    <property type="component" value="Unassembled WGS sequence"/>
</dbReference>
<feature type="domain" description="Myb-like" evidence="3">
    <location>
        <begin position="137"/>
        <end position="192"/>
    </location>
</feature>
<dbReference type="SUPFAM" id="SSF46689">
    <property type="entry name" value="Homeodomain-like"/>
    <property type="match status" value="1"/>
</dbReference>
<sequence length="591" mass="63681">MGSPWSFEDLDDLFGDYPFDDDDQSPLADELVSSGHASPSGDVTAATSLPALLLPAPPAQVNTYQAPTMGSQLYLPSPPASQPAPVLGQLSLPSGAEVTSVPQSGSVSASLGDSASPESAASPGADEDGQANGPQKRKNKPRRNWSREETTRLVKGVEKYGIGAWARIQADEEFGLAHRKPWDLKDRFRLLWPNEYGTRDGPIFYKLDVDAALRHKKLNRKKNKKRGVKERPAEPKRAPGSAAVAATTATGRRKVTIRKGTEWSAEEEADLLTAYQTHGKVWRSAAANRGLAFYGRSISDIQRRFSELYPELAGGRPLDPSRSLWGPYDQATAFERGLLNSFGTQGVSRLQAQRISGLVAGPSHTVAPNDGTPGVGGIVHPPAREVAVRPSTYTPEGIVGQDLGFPSPIAALSPVAAEDAAGYRIPTPPILAPEHQLFTPPPPVSAYGNYDQPEQIAEAPPAPNMIPAAPELDANTFPFTEDMMVEMEEFLRDWDPGPDAVDSPAPDLGEVPPLLDYTEEEMMAEMGDYFSDVVPEPETPQSMVPEPFLGPSTDPEVMAAMEEFFGEATGSGWTEERIMAELDKRFGGDGN</sequence>
<keyword evidence="1" id="KW-0539">Nucleus</keyword>
<dbReference type="Pfam" id="PF23588">
    <property type="entry name" value="HTH_CHD1_Hrp3"/>
    <property type="match status" value="1"/>
</dbReference>
<dbReference type="EMBL" id="WIPF01000072">
    <property type="protein sequence ID" value="KAF3214547.1"/>
    <property type="molecule type" value="Genomic_DNA"/>
</dbReference>
<organism evidence="5 6">
    <name type="scientific">Orbilia oligospora</name>
    <name type="common">Nematode-trapping fungus</name>
    <name type="synonym">Arthrobotrys oligospora</name>
    <dbReference type="NCBI Taxonomy" id="2813651"/>
    <lineage>
        <taxon>Eukaryota</taxon>
        <taxon>Fungi</taxon>
        <taxon>Dikarya</taxon>
        <taxon>Ascomycota</taxon>
        <taxon>Pezizomycotina</taxon>
        <taxon>Orbiliomycetes</taxon>
        <taxon>Orbiliales</taxon>
        <taxon>Orbiliaceae</taxon>
        <taxon>Orbilia</taxon>
    </lineage>
</organism>
<feature type="region of interest" description="Disordered" evidence="2">
    <location>
        <begin position="1"/>
        <end position="44"/>
    </location>
</feature>
<protein>
    <submittedName>
        <fullName evidence="5">Uncharacterized protein</fullName>
    </submittedName>
</protein>
<evidence type="ECO:0000259" key="3">
    <source>
        <dbReference type="PROSITE" id="PS50090"/>
    </source>
</evidence>
<evidence type="ECO:0000256" key="1">
    <source>
        <dbReference type="ARBA" id="ARBA00023242"/>
    </source>
</evidence>
<proteinExistence type="predicted"/>
<dbReference type="InterPro" id="IPR052450">
    <property type="entry name" value="TRBD-Containing_Protein"/>
</dbReference>
<evidence type="ECO:0000256" key="2">
    <source>
        <dbReference type="SAM" id="MobiDB-lite"/>
    </source>
</evidence>
<feature type="compositionally biased region" description="Basic residues" evidence="2">
    <location>
        <begin position="135"/>
        <end position="144"/>
    </location>
</feature>
<name>A0A7C8UI99_ORBOL</name>
<comment type="caution">
    <text evidence="5">The sequence shown here is derived from an EMBL/GenBank/DDBJ whole genome shotgun (WGS) entry which is preliminary data.</text>
</comment>
<feature type="compositionally biased region" description="Low complexity" evidence="2">
    <location>
        <begin position="112"/>
        <end position="124"/>
    </location>
</feature>
<dbReference type="SMART" id="SM00717">
    <property type="entry name" value="SANT"/>
    <property type="match status" value="2"/>
</dbReference>
<feature type="region of interest" description="Disordered" evidence="2">
    <location>
        <begin position="218"/>
        <end position="251"/>
    </location>
</feature>
<dbReference type="AlphaFoldDB" id="A0A7C8UI99"/>
<evidence type="ECO:0000313" key="5">
    <source>
        <dbReference type="EMBL" id="KAF3214547.1"/>
    </source>
</evidence>
<dbReference type="PANTHER" id="PTHR46734">
    <property type="entry name" value="TELOMERIC REPEAT-BINDING FACTOR 1 TERF1"/>
    <property type="match status" value="1"/>
</dbReference>
<dbReference type="Gene3D" id="1.10.246.220">
    <property type="match status" value="1"/>
</dbReference>
<dbReference type="CDD" id="cd11660">
    <property type="entry name" value="SANT_TRF"/>
    <property type="match status" value="1"/>
</dbReference>
<feature type="compositionally biased region" description="Polar residues" evidence="2">
    <location>
        <begin position="100"/>
        <end position="111"/>
    </location>
</feature>